<feature type="compositionally biased region" description="Basic and acidic residues" evidence="3">
    <location>
        <begin position="441"/>
        <end position="457"/>
    </location>
</feature>
<dbReference type="GO" id="GO:0016020">
    <property type="term" value="C:membrane"/>
    <property type="evidence" value="ECO:0007669"/>
    <property type="project" value="UniProtKB-ARBA"/>
</dbReference>
<gene>
    <name evidence="7" type="ORF">RJ641_024160</name>
</gene>
<dbReference type="PROSITE" id="PS51207">
    <property type="entry name" value="PXA"/>
    <property type="match status" value="1"/>
</dbReference>
<dbReference type="InterPro" id="IPR051837">
    <property type="entry name" value="SortingNexin/PXDomain-PKLike"/>
</dbReference>
<dbReference type="SMART" id="SM00313">
    <property type="entry name" value="PXA"/>
    <property type="match status" value="1"/>
</dbReference>
<protein>
    <submittedName>
        <fullName evidence="7">Sorting nexin, C-terminal</fullName>
    </submittedName>
</protein>
<accession>A0AAN8UK92</accession>
<feature type="region of interest" description="Disordered" evidence="3">
    <location>
        <begin position="332"/>
        <end position="393"/>
    </location>
</feature>
<proteinExistence type="predicted"/>
<evidence type="ECO:0000313" key="7">
    <source>
        <dbReference type="EMBL" id="KAK6912067.1"/>
    </source>
</evidence>
<feature type="transmembrane region" description="Helical" evidence="4">
    <location>
        <begin position="20"/>
        <end position="35"/>
    </location>
</feature>
<evidence type="ECO:0000256" key="1">
    <source>
        <dbReference type="ARBA" id="ARBA00004496"/>
    </source>
</evidence>
<dbReference type="Pfam" id="PF08628">
    <property type="entry name" value="Nexin_C"/>
    <property type="match status" value="1"/>
</dbReference>
<feature type="region of interest" description="Disordered" evidence="3">
    <location>
        <begin position="510"/>
        <end position="594"/>
    </location>
</feature>
<dbReference type="GO" id="GO:0035091">
    <property type="term" value="F:phosphatidylinositol binding"/>
    <property type="evidence" value="ECO:0007669"/>
    <property type="project" value="InterPro"/>
</dbReference>
<dbReference type="InterPro" id="IPR036871">
    <property type="entry name" value="PX_dom_sf"/>
</dbReference>
<dbReference type="PANTHER" id="PTHR22999:SF28">
    <property type="entry name" value="PHOX (PX) DOMAIN-CONTAINING PROTEIN"/>
    <property type="match status" value="1"/>
</dbReference>
<feature type="region of interest" description="Disordered" evidence="3">
    <location>
        <begin position="1014"/>
        <end position="1049"/>
    </location>
</feature>
<keyword evidence="4" id="KW-1133">Transmembrane helix</keyword>
<feature type="region of interest" description="Disordered" evidence="3">
    <location>
        <begin position="424"/>
        <end position="462"/>
    </location>
</feature>
<evidence type="ECO:0000259" key="6">
    <source>
        <dbReference type="PROSITE" id="PS51207"/>
    </source>
</evidence>
<comment type="caution">
    <text evidence="7">The sequence shown here is derived from an EMBL/GenBank/DDBJ whole genome shotgun (WGS) entry which is preliminary data.</text>
</comment>
<feature type="region of interest" description="Disordered" evidence="3">
    <location>
        <begin position="863"/>
        <end position="926"/>
    </location>
</feature>
<feature type="region of interest" description="Disordered" evidence="3">
    <location>
        <begin position="293"/>
        <end position="312"/>
    </location>
</feature>
<dbReference type="Gene3D" id="3.30.1520.10">
    <property type="entry name" value="Phox-like domain"/>
    <property type="match status" value="1"/>
</dbReference>
<dbReference type="GO" id="GO:0005768">
    <property type="term" value="C:endosome"/>
    <property type="evidence" value="ECO:0007669"/>
    <property type="project" value="UniProtKB-ARBA"/>
</dbReference>
<dbReference type="Pfam" id="PF00787">
    <property type="entry name" value="PX"/>
    <property type="match status" value="1"/>
</dbReference>
<evidence type="ECO:0000256" key="3">
    <source>
        <dbReference type="SAM" id="MobiDB-lite"/>
    </source>
</evidence>
<reference evidence="7 8" key="1">
    <citation type="submission" date="2023-12" db="EMBL/GenBank/DDBJ databases">
        <title>A high-quality genome assembly for Dillenia turbinata (Dilleniales).</title>
        <authorList>
            <person name="Chanderbali A."/>
        </authorList>
    </citation>
    <scope>NUCLEOTIDE SEQUENCE [LARGE SCALE GENOMIC DNA]</scope>
    <source>
        <strain evidence="7">LSX21</strain>
        <tissue evidence="7">Leaf</tissue>
    </source>
</reference>
<organism evidence="7 8">
    <name type="scientific">Dillenia turbinata</name>
    <dbReference type="NCBI Taxonomy" id="194707"/>
    <lineage>
        <taxon>Eukaryota</taxon>
        <taxon>Viridiplantae</taxon>
        <taxon>Streptophyta</taxon>
        <taxon>Embryophyta</taxon>
        <taxon>Tracheophyta</taxon>
        <taxon>Spermatophyta</taxon>
        <taxon>Magnoliopsida</taxon>
        <taxon>eudicotyledons</taxon>
        <taxon>Gunneridae</taxon>
        <taxon>Pentapetalae</taxon>
        <taxon>Dilleniales</taxon>
        <taxon>Dilleniaceae</taxon>
        <taxon>Dillenia</taxon>
    </lineage>
</organism>
<dbReference type="AlphaFoldDB" id="A0AAN8UK92"/>
<evidence type="ECO:0000256" key="4">
    <source>
        <dbReference type="SAM" id="Phobius"/>
    </source>
</evidence>
<feature type="compositionally biased region" description="Polar residues" evidence="3">
    <location>
        <begin position="335"/>
        <end position="350"/>
    </location>
</feature>
<feature type="compositionally biased region" description="Low complexity" evidence="3">
    <location>
        <begin position="1023"/>
        <end position="1037"/>
    </location>
</feature>
<feature type="compositionally biased region" description="Basic and acidic residues" evidence="3">
    <location>
        <begin position="557"/>
        <end position="566"/>
    </location>
</feature>
<dbReference type="SMART" id="SM00312">
    <property type="entry name" value="PX"/>
    <property type="match status" value="1"/>
</dbReference>
<dbReference type="InterPro" id="IPR001683">
    <property type="entry name" value="PX_dom"/>
</dbReference>
<dbReference type="PANTHER" id="PTHR22999">
    <property type="entry name" value="PX SERINE/THREONINE KINASE PXK"/>
    <property type="match status" value="1"/>
</dbReference>
<dbReference type="InterPro" id="IPR013937">
    <property type="entry name" value="Sorting_nexin_C"/>
</dbReference>
<dbReference type="Pfam" id="PF02194">
    <property type="entry name" value="PXA"/>
    <property type="match status" value="1"/>
</dbReference>
<keyword evidence="4" id="KW-0812">Transmembrane</keyword>
<feature type="domain" description="PXA" evidence="6">
    <location>
        <begin position="105"/>
        <end position="288"/>
    </location>
</feature>
<dbReference type="EMBL" id="JBAMMX010000028">
    <property type="protein sequence ID" value="KAK6912067.1"/>
    <property type="molecule type" value="Genomic_DNA"/>
</dbReference>
<keyword evidence="8" id="KW-1185">Reference proteome</keyword>
<feature type="compositionally biased region" description="Polar residues" evidence="3">
    <location>
        <begin position="888"/>
        <end position="902"/>
    </location>
</feature>
<dbReference type="PROSITE" id="PS50195">
    <property type="entry name" value="PX"/>
    <property type="match status" value="1"/>
</dbReference>
<comment type="subcellular location">
    <subcellularLocation>
        <location evidence="1">Cytoplasm</location>
    </subcellularLocation>
</comment>
<dbReference type="InterPro" id="IPR003114">
    <property type="entry name" value="Phox_assoc"/>
</dbReference>
<sequence>MSTMNQVTVKDLVEEAKKRIVLLVICVVGLSYLMSLTSSSVLVNLPAAASLIILLRYLALDYEMRRKAAAYNSKPSLTNTAPQKKPIETQKLVVDKLEWKRKVNSPMVEDAMDQLTRHIVSEWVIDLWYSKLTPDKECPEELVQVINGVLGEISSRLRNINLIDLLTRDIVNLICTHLELFRASQAKIEKKILGSLSIERRDIELKIVLAAEDKLHPALFSADAQHKVLQHLMDVLISFTFKPEDLQCSFFRYMARELLASAVMRPVFNLASPRFINERIEVLVLTRFSKGNNATEEGTQSKPSTSPKIAPDHFSRYLDPKGTGVELVELKNDQSKTAANKSSKDLNGTRLSKDPLLLMDTQSTRSWNSLPSDSRTVEQVGLQRPSSGGEWGDMLDVMSRRKTEALAPEHFDNMWAKGRNYRRKEGTNQEQFTHGSIGPSDPRDQKKVLTKPKDKNGTTKVGFPENRAVLPVHRDQLMAGSLVPNTDNKVLSGPPATPYVEVDEHNLMPLEDLDSGSSSSYPTEDDETNNITGLDSPGTKVWDGRNNRNPAASHIHHPLEGFEGRTRKTGKGHVPLQRVPRAQSSQKRSRLSSRKVHVWQEVERTSFLSGDGQDILSSLKECAKDEDTSDDSETEILGRVHSGAAASSSTPSGYVPESRSLSGNSLQNSMLTDSFLKLRCEVLGANIVRSGSKTFAVYSISVTDINHNSWSIKRRFRHFEELHRRLKEFPEYNLHLPPKHFLSTGLDVPVIRERCKLLDKYLKKLLQLPTVSGSIEVWDFLSVDSQTYMFSNSISIVETLSVDLEDKPHEIEKSKNVSSLGGLAVDPLFSKGEQFGADSKESTLRMKSNMLTVGSRLNAKGITYSPVKGSGRENSKLYDESGSDSDTRMQINTSTRKSVKTTNSREDDGLEGSSEPPLDASTDPTLPTEWIPPNLSIPILDLVDVVFQLQDGGWIRRQAFWVAKQVLQLGMGDALDDWLIEKIQLLRKGSVIAAVIKRLEKILWPDGIFISKHPKRRPPTQMSLSQSSVAGSSSISSPRIPDNNKQPGNECMLSWEEQQKQEAERRAKFVYELMIDKAPPAIVGLVGRKEYEQCAKDLYFFLQSSVCLKQLAFDLLELLLLSAFPEMDYAFRQLHEEKHKFGELIPE</sequence>
<feature type="compositionally biased region" description="Basic and acidic residues" evidence="3">
    <location>
        <begin position="870"/>
        <end position="879"/>
    </location>
</feature>
<keyword evidence="2" id="KW-0963">Cytoplasm</keyword>
<name>A0AAN8UK92_9MAGN</name>
<feature type="compositionally biased region" description="Polar residues" evidence="3">
    <location>
        <begin position="360"/>
        <end position="374"/>
    </location>
</feature>
<evidence type="ECO:0000259" key="5">
    <source>
        <dbReference type="PROSITE" id="PS50195"/>
    </source>
</evidence>
<feature type="domain" description="PX" evidence="5">
    <location>
        <begin position="676"/>
        <end position="788"/>
    </location>
</feature>
<evidence type="ECO:0000313" key="8">
    <source>
        <dbReference type="Proteomes" id="UP001370490"/>
    </source>
</evidence>
<feature type="region of interest" description="Disordered" evidence="3">
    <location>
        <begin position="642"/>
        <end position="663"/>
    </location>
</feature>
<dbReference type="SUPFAM" id="SSF64268">
    <property type="entry name" value="PX domain"/>
    <property type="match status" value="1"/>
</dbReference>
<feature type="compositionally biased region" description="Polar residues" evidence="3">
    <location>
        <begin position="293"/>
        <end position="307"/>
    </location>
</feature>
<evidence type="ECO:0000256" key="2">
    <source>
        <dbReference type="ARBA" id="ARBA00022490"/>
    </source>
</evidence>
<dbReference type="Proteomes" id="UP001370490">
    <property type="component" value="Unassembled WGS sequence"/>
</dbReference>
<keyword evidence="4" id="KW-0472">Membrane</keyword>